<reference evidence="2" key="1">
    <citation type="submission" date="2018-01" db="EMBL/GenBank/DDBJ databases">
        <title>An insight into the sialome of Amazonian anophelines.</title>
        <authorList>
            <person name="Ribeiro J.M."/>
            <person name="Scarpassa V."/>
            <person name="Calvo E."/>
        </authorList>
    </citation>
    <scope>NUCLEOTIDE SEQUENCE</scope>
</reference>
<dbReference type="AlphaFoldDB" id="A0A2M4DQL4"/>
<name>A0A2M4DQL4_ANODA</name>
<sequence length="71" mass="7385">MKVPIAVCPIVVVVVVRIVSLSILIALHWPTVAVPKSDVRPPVAGGSDNYFLRYAAAAAAAAAAVDWCASR</sequence>
<evidence type="ECO:0000256" key="1">
    <source>
        <dbReference type="SAM" id="Phobius"/>
    </source>
</evidence>
<keyword evidence="1" id="KW-1133">Transmembrane helix</keyword>
<organism evidence="2">
    <name type="scientific">Anopheles darlingi</name>
    <name type="common">Mosquito</name>
    <dbReference type="NCBI Taxonomy" id="43151"/>
    <lineage>
        <taxon>Eukaryota</taxon>
        <taxon>Metazoa</taxon>
        <taxon>Ecdysozoa</taxon>
        <taxon>Arthropoda</taxon>
        <taxon>Hexapoda</taxon>
        <taxon>Insecta</taxon>
        <taxon>Pterygota</taxon>
        <taxon>Neoptera</taxon>
        <taxon>Endopterygota</taxon>
        <taxon>Diptera</taxon>
        <taxon>Nematocera</taxon>
        <taxon>Culicoidea</taxon>
        <taxon>Culicidae</taxon>
        <taxon>Anophelinae</taxon>
        <taxon>Anopheles</taxon>
    </lineage>
</organism>
<dbReference type="EMBL" id="GGFL01015260">
    <property type="protein sequence ID" value="MBW79438.1"/>
    <property type="molecule type" value="Transcribed_RNA"/>
</dbReference>
<proteinExistence type="predicted"/>
<feature type="transmembrane region" description="Helical" evidence="1">
    <location>
        <begin position="7"/>
        <end position="30"/>
    </location>
</feature>
<protein>
    <submittedName>
        <fullName evidence="2">Putative secreted protein</fullName>
    </submittedName>
</protein>
<evidence type="ECO:0000313" key="2">
    <source>
        <dbReference type="EMBL" id="MBW79438.1"/>
    </source>
</evidence>
<accession>A0A2M4DQL4</accession>
<keyword evidence="1" id="KW-0472">Membrane</keyword>
<keyword evidence="1" id="KW-0812">Transmembrane</keyword>